<sequence>MNDHPEPVISLQAEEFEMLLEQASEAKKKWPSFLNKAENQELVKTFVSDVQTRKKKDGLPHEGHL</sequence>
<evidence type="ECO:0000313" key="2">
    <source>
        <dbReference type="Proteomes" id="UP000464658"/>
    </source>
</evidence>
<dbReference type="AlphaFoldDB" id="A0A5S9MLW6"/>
<evidence type="ECO:0000313" key="1">
    <source>
        <dbReference type="EMBL" id="BBP93254.1"/>
    </source>
</evidence>
<name>A0A5S9MLW6_BACIA</name>
<proteinExistence type="predicted"/>
<reference evidence="1 2" key="1">
    <citation type="submission" date="2019-12" db="EMBL/GenBank/DDBJ databases">
        <title>Full genome sequence of a Bacillus safensis strain isolated from commercially available natto in Indonesia.</title>
        <authorList>
            <person name="Yoshida M."/>
            <person name="Uomi M."/>
            <person name="Waturangi D."/>
            <person name="Ekaputri J.J."/>
            <person name="Setiamarga D.H.E."/>
        </authorList>
    </citation>
    <scope>NUCLEOTIDE SEQUENCE [LARGE SCALE GENOMIC DNA]</scope>
    <source>
        <strain evidence="1 2">IDN1</strain>
    </source>
</reference>
<dbReference type="Proteomes" id="UP000464658">
    <property type="component" value="Chromosome"/>
</dbReference>
<accession>A0A5S9MLW6</accession>
<organism evidence="1 2">
    <name type="scientific">Bacillus safensis</name>
    <dbReference type="NCBI Taxonomy" id="561879"/>
    <lineage>
        <taxon>Bacteria</taxon>
        <taxon>Bacillati</taxon>
        <taxon>Bacillota</taxon>
        <taxon>Bacilli</taxon>
        <taxon>Bacillales</taxon>
        <taxon>Bacillaceae</taxon>
        <taxon>Bacillus</taxon>
    </lineage>
</organism>
<protein>
    <submittedName>
        <fullName evidence="1">Uncharacterized protein</fullName>
    </submittedName>
</protein>
<gene>
    <name evidence="1" type="ORF">BsIDN1_68720</name>
</gene>
<dbReference type="EMBL" id="AP021906">
    <property type="protein sequence ID" value="BBP93254.1"/>
    <property type="molecule type" value="Genomic_DNA"/>
</dbReference>